<keyword evidence="3" id="KW-1185">Reference proteome</keyword>
<feature type="compositionally biased region" description="Low complexity" evidence="1">
    <location>
        <begin position="136"/>
        <end position="148"/>
    </location>
</feature>
<name>A0AAD1RQH0_PELCU</name>
<feature type="region of interest" description="Disordered" evidence="1">
    <location>
        <begin position="104"/>
        <end position="150"/>
    </location>
</feature>
<dbReference type="EMBL" id="OW240914">
    <property type="protein sequence ID" value="CAH2276247.1"/>
    <property type="molecule type" value="Genomic_DNA"/>
</dbReference>
<accession>A0AAD1RQH0</accession>
<evidence type="ECO:0000313" key="2">
    <source>
        <dbReference type="EMBL" id="CAH2276247.1"/>
    </source>
</evidence>
<feature type="compositionally biased region" description="Polar residues" evidence="1">
    <location>
        <begin position="9"/>
        <end position="27"/>
    </location>
</feature>
<protein>
    <submittedName>
        <fullName evidence="2">Uncharacterized protein</fullName>
    </submittedName>
</protein>
<sequence>MQKKDVTTAGVSKGSQAQSPTTKSRPQFISPLKSPLGASGKPNYPTRQSFQTRTYTSAAAARSHSPLSGGTTAAIVATSVGESVSSKCLERLECRDESLASGLTGAESRSRQNNKTARSLVYKSGRATEEGKGGMRSRSPSRSLASRLVTPAGGTFPSIMLDKEKERTADSSEDFIAMEEEINLTAYSALPQRTRSDATTKMATVDTYSNDHATTKMSATTCLTTSTNKMAAATSETTDASTKMTSTSFKTMTYKPNVPLELAEDLPPSAGMIIQLIQNLRIDLKK</sequence>
<proteinExistence type="predicted"/>
<dbReference type="Proteomes" id="UP001295444">
    <property type="component" value="Chromosome 03"/>
</dbReference>
<evidence type="ECO:0000313" key="3">
    <source>
        <dbReference type="Proteomes" id="UP001295444"/>
    </source>
</evidence>
<evidence type="ECO:0000256" key="1">
    <source>
        <dbReference type="SAM" id="MobiDB-lite"/>
    </source>
</evidence>
<feature type="compositionally biased region" description="Polar residues" evidence="1">
    <location>
        <begin position="45"/>
        <end position="57"/>
    </location>
</feature>
<organism evidence="2 3">
    <name type="scientific">Pelobates cultripes</name>
    <name type="common">Western spadefoot toad</name>
    <dbReference type="NCBI Taxonomy" id="61616"/>
    <lineage>
        <taxon>Eukaryota</taxon>
        <taxon>Metazoa</taxon>
        <taxon>Chordata</taxon>
        <taxon>Craniata</taxon>
        <taxon>Vertebrata</taxon>
        <taxon>Euteleostomi</taxon>
        <taxon>Amphibia</taxon>
        <taxon>Batrachia</taxon>
        <taxon>Anura</taxon>
        <taxon>Pelobatoidea</taxon>
        <taxon>Pelobatidae</taxon>
        <taxon>Pelobates</taxon>
    </lineage>
</organism>
<feature type="region of interest" description="Disordered" evidence="1">
    <location>
        <begin position="1"/>
        <end position="69"/>
    </location>
</feature>
<reference evidence="2" key="1">
    <citation type="submission" date="2022-03" db="EMBL/GenBank/DDBJ databases">
        <authorList>
            <person name="Alioto T."/>
            <person name="Alioto T."/>
            <person name="Gomez Garrido J."/>
        </authorList>
    </citation>
    <scope>NUCLEOTIDE SEQUENCE</scope>
</reference>
<gene>
    <name evidence="2" type="ORF">PECUL_23A024232</name>
</gene>
<dbReference type="AlphaFoldDB" id="A0AAD1RQH0"/>